<gene>
    <name evidence="2" type="ORF">MANES_04G098300v8</name>
</gene>
<organism evidence="2 3">
    <name type="scientific">Manihot esculenta</name>
    <name type="common">Cassava</name>
    <name type="synonym">Jatropha manihot</name>
    <dbReference type="NCBI Taxonomy" id="3983"/>
    <lineage>
        <taxon>Eukaryota</taxon>
        <taxon>Viridiplantae</taxon>
        <taxon>Streptophyta</taxon>
        <taxon>Embryophyta</taxon>
        <taxon>Tracheophyta</taxon>
        <taxon>Spermatophyta</taxon>
        <taxon>Magnoliopsida</taxon>
        <taxon>eudicotyledons</taxon>
        <taxon>Gunneridae</taxon>
        <taxon>Pentapetalae</taxon>
        <taxon>rosids</taxon>
        <taxon>fabids</taxon>
        <taxon>Malpighiales</taxon>
        <taxon>Euphorbiaceae</taxon>
        <taxon>Crotonoideae</taxon>
        <taxon>Manihoteae</taxon>
        <taxon>Manihot</taxon>
    </lineage>
</organism>
<dbReference type="Pfam" id="PF12767">
    <property type="entry name" value="SAGA-Tad1"/>
    <property type="match status" value="1"/>
</dbReference>
<sequence>MQRWNQHSRVNLTEMKTQIVKKIGMDRTKLYFYYLNKFLSLKLSKVQFNKLCFRLLGRDNIPFHNQFICSILKNAWNAKISPPLSHDKEVPKSTSNGSHTFPNGKAEFASHRPTVTGTGDNIASEDGIAKLVQHHQVLLEKEDREGEVLFHHPTKLLFSEQSTDGSFSVQNNAESEVSVVEGRKEISSAVSSLVAPLGIPFCSVSVGGACKSLHLASNDRYSWSYDNGGLLDSQSLRERMQQIARAQGLDEVSADSANLLNIGLDVYLKGLIKSCIELAGARHGCDLMSKNSHKRNSHMKLVNGFVTGHHMQLQNCSGILDGMQEQRSHLSISLLDFKVAMGLNPQQLGEDWPLLLEKIPHAIED</sequence>
<proteinExistence type="predicted"/>
<dbReference type="AlphaFoldDB" id="A0A2C9W157"/>
<protein>
    <recommendedName>
        <fullName evidence="4">Transcriptional adapter 1</fullName>
    </recommendedName>
</protein>
<dbReference type="STRING" id="3983.A0A2C9W157"/>
<dbReference type="CDD" id="cd22933">
    <property type="entry name" value="HFD_HFI1"/>
    <property type="match status" value="1"/>
</dbReference>
<dbReference type="GO" id="GO:0003713">
    <property type="term" value="F:transcription coactivator activity"/>
    <property type="evidence" value="ECO:0000318"/>
    <property type="project" value="GO_Central"/>
</dbReference>
<feature type="compositionally biased region" description="Polar residues" evidence="1">
    <location>
        <begin position="92"/>
        <end position="101"/>
    </location>
</feature>
<reference evidence="3" key="1">
    <citation type="journal article" date="2016" name="Nat. Biotechnol.">
        <title>Sequencing wild and cultivated cassava and related species reveals extensive interspecific hybridization and genetic diversity.</title>
        <authorList>
            <person name="Bredeson J.V."/>
            <person name="Lyons J.B."/>
            <person name="Prochnik S.E."/>
            <person name="Wu G.A."/>
            <person name="Ha C.M."/>
            <person name="Edsinger-Gonzales E."/>
            <person name="Grimwood J."/>
            <person name="Schmutz J."/>
            <person name="Rabbi I.Y."/>
            <person name="Egesi C."/>
            <person name="Nauluvula P."/>
            <person name="Lebot V."/>
            <person name="Ndunguru J."/>
            <person name="Mkamilo G."/>
            <person name="Bart R.S."/>
            <person name="Setter T.L."/>
            <person name="Gleadow R.M."/>
            <person name="Kulakow P."/>
            <person name="Ferguson M.E."/>
            <person name="Rounsley S."/>
            <person name="Rokhsar D.S."/>
        </authorList>
    </citation>
    <scope>NUCLEOTIDE SEQUENCE [LARGE SCALE GENOMIC DNA]</scope>
    <source>
        <strain evidence="3">cv. AM560-2</strain>
    </source>
</reference>
<keyword evidence="3" id="KW-1185">Reference proteome</keyword>
<feature type="region of interest" description="Disordered" evidence="1">
    <location>
        <begin position="83"/>
        <end position="113"/>
    </location>
</feature>
<dbReference type="InterPro" id="IPR024738">
    <property type="entry name" value="Hfi1/Tada1"/>
</dbReference>
<dbReference type="Proteomes" id="UP000091857">
    <property type="component" value="Chromosome 4"/>
</dbReference>
<evidence type="ECO:0000313" key="2">
    <source>
        <dbReference type="EMBL" id="OAY52625.1"/>
    </source>
</evidence>
<dbReference type="Gramene" id="Manes.04G098300.1.v8.1">
    <property type="protein sequence ID" value="Manes.04G098300.1.v8.1.CDS.1"/>
    <property type="gene ID" value="Manes.04G098300.v8.1"/>
</dbReference>
<evidence type="ECO:0008006" key="4">
    <source>
        <dbReference type="Google" id="ProtNLM"/>
    </source>
</evidence>
<dbReference type="PANTHER" id="PTHR21277:SF37">
    <property type="entry name" value="TRANSCRIPTIONAL COACTIVATOR HFI1_TRANSCRIPTIONAL ADAPTER 1"/>
    <property type="match status" value="1"/>
</dbReference>
<comment type="caution">
    <text evidence="2">The sequence shown here is derived from an EMBL/GenBank/DDBJ whole genome shotgun (WGS) entry which is preliminary data.</text>
</comment>
<dbReference type="OrthoDB" id="10264870at2759"/>
<name>A0A2C9W157_MANES</name>
<dbReference type="EMBL" id="CM004390">
    <property type="protein sequence ID" value="OAY52625.1"/>
    <property type="molecule type" value="Genomic_DNA"/>
</dbReference>
<dbReference type="GO" id="GO:0000124">
    <property type="term" value="C:SAGA complex"/>
    <property type="evidence" value="ECO:0000318"/>
    <property type="project" value="GO_Central"/>
</dbReference>
<dbReference type="OMA" id="EDGKESC"/>
<dbReference type="GO" id="GO:0006357">
    <property type="term" value="P:regulation of transcription by RNA polymerase II"/>
    <property type="evidence" value="ECO:0000318"/>
    <property type="project" value="GO_Central"/>
</dbReference>
<evidence type="ECO:0000256" key="1">
    <source>
        <dbReference type="SAM" id="MobiDB-lite"/>
    </source>
</evidence>
<accession>A0A2C9W157</accession>
<evidence type="ECO:0000313" key="3">
    <source>
        <dbReference type="Proteomes" id="UP000091857"/>
    </source>
</evidence>
<dbReference type="PANTHER" id="PTHR21277">
    <property type="entry name" value="TRANSCRIPTIONAL ADAPTER 1"/>
    <property type="match status" value="1"/>
</dbReference>